<keyword evidence="1" id="KW-0472">Membrane</keyword>
<feature type="domain" description="DUF7088" evidence="3">
    <location>
        <begin position="33"/>
        <end position="143"/>
    </location>
</feature>
<evidence type="ECO:0000259" key="2">
    <source>
        <dbReference type="Pfam" id="PF09822"/>
    </source>
</evidence>
<dbReference type="NCBIfam" id="TIGR03521">
    <property type="entry name" value="GldG"/>
    <property type="match status" value="1"/>
</dbReference>
<gene>
    <name evidence="4" type="primary">gldG</name>
    <name evidence="4" type="ORF">GCM10010967_49640</name>
</gene>
<evidence type="ECO:0000256" key="1">
    <source>
        <dbReference type="SAM" id="Phobius"/>
    </source>
</evidence>
<protein>
    <submittedName>
        <fullName evidence="4">Gliding motility-associated ABC transporter substrate-binding protein GldG</fullName>
    </submittedName>
</protein>
<evidence type="ECO:0000259" key="3">
    <source>
        <dbReference type="Pfam" id="PF23357"/>
    </source>
</evidence>
<comment type="caution">
    <text evidence="4">The sequence shown here is derived from an EMBL/GenBank/DDBJ whole genome shotgun (WGS) entry which is preliminary data.</text>
</comment>
<dbReference type="InterPro" id="IPR055396">
    <property type="entry name" value="DUF7088"/>
</dbReference>
<proteinExistence type="predicted"/>
<dbReference type="Pfam" id="PF23357">
    <property type="entry name" value="DUF7088"/>
    <property type="match status" value="1"/>
</dbReference>
<keyword evidence="5" id="KW-1185">Reference proteome</keyword>
<dbReference type="EMBL" id="BMLI01000003">
    <property type="protein sequence ID" value="GGN08087.1"/>
    <property type="molecule type" value="Genomic_DNA"/>
</dbReference>
<sequence>MKNTITRFVLLVVVLAGVNWLATSFFFRWDLSEDKRYSISNATKQLLGNLEKDVIVNVYLSGDFPAGFERLESATRETLEEFKTYANGHLIVNYSDPSDATSEEQRQKQYMSLIDRGLNPTNVFANEDGKRTEKIIFPGVIVQADTLSVPVQLLKGNKASSPEEQLNQSYEGVEFELASAIRVLANPERKKVGFVVSHTKISPARLSDLIATIQQSYDVFLDMNNPESYEGLDALIVMKPDSAFSEQEKYKLDQYVVGGGKALFFVDGARVDSVSLDGSYAQPLDLNLGDLFFKWGIRMNTNLVKDLNCAQILLNVGNVGDNADIRPVPWRFFPLLNNFGKHTITRNLNAVYSRFLSSIDTVGGANGIAKTPLLMTSPYTQLVNAPAFVGYNEARKDPDPAEYRSGSKLAGVLLEGSFTSLFQNRILPDDPRAAKFKANGNRGKVIICSDGDLIVNDYDYKRNAPLPLGYDRVTKQTFGNKDFVLHALDYMTDANGLINARGKQIAIRALDKIEIRENRKFWQALNLLLPVVLIGVFGAIRYYLRIRKFAS</sequence>
<organism evidence="4 5">
    <name type="scientific">Dyadobacter beijingensis</name>
    <dbReference type="NCBI Taxonomy" id="365489"/>
    <lineage>
        <taxon>Bacteria</taxon>
        <taxon>Pseudomonadati</taxon>
        <taxon>Bacteroidota</taxon>
        <taxon>Cytophagia</taxon>
        <taxon>Cytophagales</taxon>
        <taxon>Spirosomataceae</taxon>
        <taxon>Dyadobacter</taxon>
    </lineage>
</organism>
<evidence type="ECO:0000313" key="5">
    <source>
        <dbReference type="Proteomes" id="UP000632339"/>
    </source>
</evidence>
<dbReference type="Pfam" id="PF09822">
    <property type="entry name" value="ABC_transp_aux"/>
    <property type="match status" value="1"/>
</dbReference>
<feature type="domain" description="ABC-type uncharacterised transport system" evidence="2">
    <location>
        <begin position="189"/>
        <end position="486"/>
    </location>
</feature>
<name>A0ABQ2IF88_9BACT</name>
<evidence type="ECO:0000313" key="4">
    <source>
        <dbReference type="EMBL" id="GGN08087.1"/>
    </source>
</evidence>
<reference evidence="5" key="1">
    <citation type="journal article" date="2019" name="Int. J. Syst. Evol. Microbiol.">
        <title>The Global Catalogue of Microorganisms (GCM) 10K type strain sequencing project: providing services to taxonomists for standard genome sequencing and annotation.</title>
        <authorList>
            <consortium name="The Broad Institute Genomics Platform"/>
            <consortium name="The Broad Institute Genome Sequencing Center for Infectious Disease"/>
            <person name="Wu L."/>
            <person name="Ma J."/>
        </authorList>
    </citation>
    <scope>NUCLEOTIDE SEQUENCE [LARGE SCALE GENOMIC DNA]</scope>
    <source>
        <strain evidence="5">CGMCC 1.6375</strain>
    </source>
</reference>
<feature type="transmembrane region" description="Helical" evidence="1">
    <location>
        <begin position="521"/>
        <end position="544"/>
    </location>
</feature>
<dbReference type="Proteomes" id="UP000632339">
    <property type="component" value="Unassembled WGS sequence"/>
</dbReference>
<dbReference type="RefSeq" id="WP_019944645.1">
    <property type="nucleotide sequence ID" value="NZ_BMLI01000003.1"/>
</dbReference>
<dbReference type="InterPro" id="IPR019196">
    <property type="entry name" value="ABC_transp_unknown"/>
</dbReference>
<keyword evidence="1" id="KW-0812">Transmembrane</keyword>
<dbReference type="InterPro" id="IPR019863">
    <property type="entry name" value="Motility-assoc_ABC-rel_GldG"/>
</dbReference>
<keyword evidence="1" id="KW-1133">Transmembrane helix</keyword>
<accession>A0ABQ2IF88</accession>